<keyword evidence="1" id="KW-0862">Zinc</keyword>
<dbReference type="Gene3D" id="3.90.320.10">
    <property type="match status" value="1"/>
</dbReference>
<dbReference type="InterPro" id="IPR019080">
    <property type="entry name" value="YqaJ_viral_recombinase"/>
</dbReference>
<dbReference type="GO" id="GO:0006281">
    <property type="term" value="P:DNA repair"/>
    <property type="evidence" value="ECO:0007669"/>
    <property type="project" value="UniProtKB-ARBA"/>
</dbReference>
<evidence type="ECO:0000259" key="2">
    <source>
        <dbReference type="PROSITE" id="PS50966"/>
    </source>
</evidence>
<organism evidence="3 4">
    <name type="scientific">Aphis craccivora</name>
    <name type="common">Cowpea aphid</name>
    <dbReference type="NCBI Taxonomy" id="307492"/>
    <lineage>
        <taxon>Eukaryota</taxon>
        <taxon>Metazoa</taxon>
        <taxon>Ecdysozoa</taxon>
        <taxon>Arthropoda</taxon>
        <taxon>Hexapoda</taxon>
        <taxon>Insecta</taxon>
        <taxon>Pterygota</taxon>
        <taxon>Neoptera</taxon>
        <taxon>Paraneoptera</taxon>
        <taxon>Hemiptera</taxon>
        <taxon>Sternorrhyncha</taxon>
        <taxon>Aphidomorpha</taxon>
        <taxon>Aphidoidea</taxon>
        <taxon>Aphididae</taxon>
        <taxon>Aphidini</taxon>
        <taxon>Aphis</taxon>
        <taxon>Aphis</taxon>
    </lineage>
</organism>
<dbReference type="InterPro" id="IPR011604">
    <property type="entry name" value="PDDEXK-like_dom_sf"/>
</dbReference>
<proteinExistence type="predicted"/>
<feature type="domain" description="SWIM-type" evidence="2">
    <location>
        <begin position="7"/>
        <end position="36"/>
    </location>
</feature>
<reference evidence="3 4" key="1">
    <citation type="submission" date="2019-08" db="EMBL/GenBank/DDBJ databases">
        <title>Whole genome of Aphis craccivora.</title>
        <authorList>
            <person name="Voronova N.V."/>
            <person name="Shulinski R.S."/>
            <person name="Bandarenka Y.V."/>
            <person name="Zhorov D.G."/>
            <person name="Warner D."/>
        </authorList>
    </citation>
    <scope>NUCLEOTIDE SEQUENCE [LARGE SCALE GENOMIC DNA]</scope>
    <source>
        <strain evidence="3">180601</strain>
        <tissue evidence="3">Whole Body</tissue>
    </source>
</reference>
<comment type="caution">
    <text evidence="3">The sequence shown here is derived from an EMBL/GenBank/DDBJ whole genome shotgun (WGS) entry which is preliminary data.</text>
</comment>
<dbReference type="PROSITE" id="PS50966">
    <property type="entry name" value="ZF_SWIM"/>
    <property type="match status" value="1"/>
</dbReference>
<dbReference type="EMBL" id="VUJU01010827">
    <property type="protein sequence ID" value="KAF0712834.1"/>
    <property type="molecule type" value="Genomic_DNA"/>
</dbReference>
<protein>
    <submittedName>
        <fullName evidence="3">SWIM-type domain-containing protein</fullName>
    </submittedName>
</protein>
<sequence>MLRLNENRIITHTSCNCPAGAGLMCKHICAVAYFINNDDGFSKTNLPQQWGKPSKSGQKKIQKRNQLEFGFTVELNQINLSTILYAQKLNIITLNLNIFLLDLKAHNFYYLYININDNKMMQVFNSTINQSNDLWKRERYFRKQGKINVTHGQQNEPIALEAFKQIYNKDVLNCGLIVDVKRLWLRASPDGLILNESGTIEKVLEIKCPISCKDKLIVDSNKNTNVKYLECDKTTGKLHLKILIPGKPLSARTSSPGSKD</sequence>
<dbReference type="OrthoDB" id="7697670at2759"/>
<keyword evidence="4" id="KW-1185">Reference proteome</keyword>
<evidence type="ECO:0000256" key="1">
    <source>
        <dbReference type="PROSITE-ProRule" id="PRU00325"/>
    </source>
</evidence>
<accession>A0A6G0VYT0</accession>
<dbReference type="InterPro" id="IPR011335">
    <property type="entry name" value="Restrct_endonuc-II-like"/>
</dbReference>
<gene>
    <name evidence="3" type="ORF">FWK35_00034562</name>
</gene>
<dbReference type="SUPFAM" id="SSF52980">
    <property type="entry name" value="Restriction endonuclease-like"/>
    <property type="match status" value="1"/>
</dbReference>
<evidence type="ECO:0000313" key="3">
    <source>
        <dbReference type="EMBL" id="KAF0712834.1"/>
    </source>
</evidence>
<evidence type="ECO:0000313" key="4">
    <source>
        <dbReference type="Proteomes" id="UP000478052"/>
    </source>
</evidence>
<name>A0A6G0VYT0_APHCR</name>
<dbReference type="PANTHER" id="PTHR46609">
    <property type="entry name" value="EXONUCLEASE, PHAGE-TYPE/RECB, C-TERMINAL DOMAIN-CONTAINING PROTEIN"/>
    <property type="match status" value="1"/>
</dbReference>
<dbReference type="Pfam" id="PF04434">
    <property type="entry name" value="SWIM"/>
    <property type="match status" value="1"/>
</dbReference>
<dbReference type="PANTHER" id="PTHR46609:SF8">
    <property type="entry name" value="YQAJ VIRAL RECOMBINASE DOMAIN-CONTAINING PROTEIN"/>
    <property type="match status" value="1"/>
</dbReference>
<dbReference type="GO" id="GO:0008270">
    <property type="term" value="F:zinc ion binding"/>
    <property type="evidence" value="ECO:0007669"/>
    <property type="project" value="UniProtKB-KW"/>
</dbReference>
<keyword evidence="1" id="KW-0479">Metal-binding</keyword>
<dbReference type="AlphaFoldDB" id="A0A6G0VYT0"/>
<dbReference type="InterPro" id="IPR051703">
    <property type="entry name" value="NF-kappa-B_Signaling_Reg"/>
</dbReference>
<dbReference type="InterPro" id="IPR007527">
    <property type="entry name" value="Znf_SWIM"/>
</dbReference>
<dbReference type="Pfam" id="PF09588">
    <property type="entry name" value="YqaJ"/>
    <property type="match status" value="1"/>
</dbReference>
<dbReference type="Proteomes" id="UP000478052">
    <property type="component" value="Unassembled WGS sequence"/>
</dbReference>
<keyword evidence="1" id="KW-0863">Zinc-finger</keyword>